<feature type="domain" description="Flagellar hook protein FlgE D2" evidence="8">
    <location>
        <begin position="174"/>
        <end position="272"/>
    </location>
</feature>
<evidence type="ECO:0000256" key="1">
    <source>
        <dbReference type="ARBA" id="ARBA00004117"/>
    </source>
</evidence>
<dbReference type="STRING" id="946333.A4W93_05120"/>
<gene>
    <name evidence="10" type="ORF">A4W93_05120</name>
</gene>
<accession>A0A1W6L4S6</accession>
<feature type="domain" description="Flagellar basal body rod protein N-terminal" evidence="6">
    <location>
        <begin position="5"/>
        <end position="35"/>
    </location>
</feature>
<dbReference type="InterPro" id="IPR053967">
    <property type="entry name" value="LlgE_F_G-like_D1"/>
</dbReference>
<dbReference type="PANTHER" id="PTHR30435">
    <property type="entry name" value="FLAGELLAR PROTEIN"/>
    <property type="match status" value="1"/>
</dbReference>
<dbReference type="GO" id="GO:0009425">
    <property type="term" value="C:bacterial-type flagellum basal body"/>
    <property type="evidence" value="ECO:0007669"/>
    <property type="project" value="UniProtKB-SubCell"/>
</dbReference>
<evidence type="ECO:0000256" key="5">
    <source>
        <dbReference type="RuleBase" id="RU362116"/>
    </source>
</evidence>
<proteinExistence type="inferred from homology"/>
<dbReference type="InterPro" id="IPR020013">
    <property type="entry name" value="Flagellar_FlgE/F/G"/>
</dbReference>
<sequence length="392" mass="41135">MIDSIYTAMSGLQGHQRALSTISHNVANMNTPGFRGSHVDFVDLITGGNEGGSQGAGEGTGGRGVDASHVSLDMRSGEVRQTDRDLDLAIDGDGFFVLQDDTGALRYTRNGGFDFNNDGVLVGTGNRMKLMGFAEGDQLVPVSIDGLRSSAPALTTAVTLTGNLSSTDNEHTIDSLPVYDRLGGTHNLKLVFTADTAAPGRWNVVVSEGTQQLGSGTFVLENAKPAATGDTLKLNVTWPGTEAAEVTFKLDADTTGYSTGTTSTLALKQQDGRAAGTISGLTFDEQGVLKVTYSNGQSAQGPKIALAKVSDEAGLMSRGGAVFSYEGTRPPTVHPVGDGLRLAVKSLELSNVDLTSEFSALILMQRGYQASSQVASTANDMLQQLFEMKGRR</sequence>
<dbReference type="RefSeq" id="WP_085749597.1">
    <property type="nucleotide sequence ID" value="NZ_BSPR01000002.1"/>
</dbReference>
<feature type="domain" description="Flagellar hook protein FlgE/F/G-like D1" evidence="9">
    <location>
        <begin position="89"/>
        <end position="123"/>
    </location>
</feature>
<dbReference type="InterPro" id="IPR010930">
    <property type="entry name" value="Flg_bb/hook_C_dom"/>
</dbReference>
<dbReference type="Pfam" id="PF00460">
    <property type="entry name" value="Flg_bb_rod"/>
    <property type="match status" value="1"/>
</dbReference>
<feature type="domain" description="Flagellar basal-body/hook protein C-terminal" evidence="7">
    <location>
        <begin position="346"/>
        <end position="385"/>
    </location>
</feature>
<keyword evidence="4 5" id="KW-0975">Bacterial flagellum</keyword>
<comment type="function">
    <text evidence="5">A flexible structure which links the flagellar filament to the drive apparatus in the basal body.</text>
</comment>
<dbReference type="EMBL" id="CP015118">
    <property type="protein sequence ID" value="ARN19339.1"/>
    <property type="molecule type" value="Genomic_DNA"/>
</dbReference>
<dbReference type="Pfam" id="PF06429">
    <property type="entry name" value="Flg_bbr_C"/>
    <property type="match status" value="1"/>
</dbReference>
<comment type="similarity">
    <text evidence="2 5">Belongs to the flagella basal body rod proteins family.</text>
</comment>
<dbReference type="GO" id="GO:0071978">
    <property type="term" value="P:bacterial-type flagellum-dependent swarming motility"/>
    <property type="evidence" value="ECO:0007669"/>
    <property type="project" value="TreeGrafter"/>
</dbReference>
<dbReference type="GO" id="GO:0005829">
    <property type="term" value="C:cytosol"/>
    <property type="evidence" value="ECO:0007669"/>
    <property type="project" value="TreeGrafter"/>
</dbReference>
<dbReference type="GO" id="GO:0009424">
    <property type="term" value="C:bacterial-type flagellum hook"/>
    <property type="evidence" value="ECO:0007669"/>
    <property type="project" value="TreeGrafter"/>
</dbReference>
<evidence type="ECO:0000256" key="3">
    <source>
        <dbReference type="ARBA" id="ARBA00019015"/>
    </source>
</evidence>
<evidence type="ECO:0000313" key="11">
    <source>
        <dbReference type="Proteomes" id="UP000193427"/>
    </source>
</evidence>
<dbReference type="NCBIfam" id="TIGR03506">
    <property type="entry name" value="FlgEFG_subfam"/>
    <property type="match status" value="1"/>
</dbReference>
<dbReference type="OrthoDB" id="8578401at2"/>
<organism evidence="10 11">
    <name type="scientific">Piscinibacter gummiphilus</name>
    <dbReference type="NCBI Taxonomy" id="946333"/>
    <lineage>
        <taxon>Bacteria</taxon>
        <taxon>Pseudomonadati</taxon>
        <taxon>Pseudomonadota</taxon>
        <taxon>Betaproteobacteria</taxon>
        <taxon>Burkholderiales</taxon>
        <taxon>Sphaerotilaceae</taxon>
        <taxon>Piscinibacter</taxon>
    </lineage>
</organism>
<dbReference type="Gene3D" id="2.60.98.20">
    <property type="entry name" value="Flagellar hook protein FlgE"/>
    <property type="match status" value="1"/>
</dbReference>
<dbReference type="SUPFAM" id="SSF117143">
    <property type="entry name" value="Flagellar hook protein flgE"/>
    <property type="match status" value="1"/>
</dbReference>
<protein>
    <recommendedName>
        <fullName evidence="3 5">Flagellar hook protein FlgE</fullName>
    </recommendedName>
</protein>
<dbReference type="InterPro" id="IPR037925">
    <property type="entry name" value="FlgE/F/G-like"/>
</dbReference>
<dbReference type="Pfam" id="PF07559">
    <property type="entry name" value="FlgE_D2"/>
    <property type="match status" value="1"/>
</dbReference>
<dbReference type="Pfam" id="PF22692">
    <property type="entry name" value="LlgE_F_G_D1"/>
    <property type="match status" value="1"/>
</dbReference>
<dbReference type="PANTHER" id="PTHR30435:SF1">
    <property type="entry name" value="FLAGELLAR HOOK PROTEIN FLGE"/>
    <property type="match status" value="1"/>
</dbReference>
<evidence type="ECO:0000259" key="6">
    <source>
        <dbReference type="Pfam" id="PF00460"/>
    </source>
</evidence>
<dbReference type="KEGG" id="rgu:A4W93_05120"/>
<dbReference type="InterPro" id="IPR037058">
    <property type="entry name" value="Falgellar_hook_FlgE_sf"/>
</dbReference>
<dbReference type="InterPro" id="IPR001444">
    <property type="entry name" value="Flag_bb_rod_N"/>
</dbReference>
<dbReference type="AlphaFoldDB" id="A0A1W6L4S6"/>
<evidence type="ECO:0000256" key="2">
    <source>
        <dbReference type="ARBA" id="ARBA00009677"/>
    </source>
</evidence>
<dbReference type="InterPro" id="IPR011491">
    <property type="entry name" value="FlgE_D2"/>
</dbReference>
<evidence type="ECO:0000259" key="7">
    <source>
        <dbReference type="Pfam" id="PF06429"/>
    </source>
</evidence>
<evidence type="ECO:0000259" key="9">
    <source>
        <dbReference type="Pfam" id="PF22692"/>
    </source>
</evidence>
<evidence type="ECO:0000259" key="8">
    <source>
        <dbReference type="Pfam" id="PF07559"/>
    </source>
</evidence>
<evidence type="ECO:0000256" key="4">
    <source>
        <dbReference type="ARBA" id="ARBA00023143"/>
    </source>
</evidence>
<dbReference type="Proteomes" id="UP000193427">
    <property type="component" value="Chromosome"/>
</dbReference>
<comment type="subcellular location">
    <subcellularLocation>
        <location evidence="1 5">Bacterial flagellum basal body</location>
    </subcellularLocation>
</comment>
<reference evidence="10 11" key="1">
    <citation type="submission" date="2016-04" db="EMBL/GenBank/DDBJ databases">
        <title>Complete genome sequence of natural rubber-degrading, novel Gram-negative bacterium, Rhizobacter gummiphilus strain NS21.</title>
        <authorList>
            <person name="Tabata M."/>
            <person name="Kasai D."/>
            <person name="Fukuda M."/>
        </authorList>
    </citation>
    <scope>NUCLEOTIDE SEQUENCE [LARGE SCALE GENOMIC DNA]</scope>
    <source>
        <strain evidence="10 11">NS21</strain>
    </source>
</reference>
<name>A0A1W6L4S6_9BURK</name>
<evidence type="ECO:0000313" key="10">
    <source>
        <dbReference type="EMBL" id="ARN19339.1"/>
    </source>
</evidence>
<keyword evidence="11" id="KW-1185">Reference proteome</keyword>